<accession>A0A7R8CUV1</accession>
<gene>
    <name evidence="1" type="ORF">LSAA_9800</name>
</gene>
<keyword evidence="1" id="KW-0812">Transmembrane</keyword>
<keyword evidence="2" id="KW-1185">Reference proteome</keyword>
<organism evidence="1 2">
    <name type="scientific">Lepeophtheirus salmonis</name>
    <name type="common">Salmon louse</name>
    <name type="synonym">Caligus salmonis</name>
    <dbReference type="NCBI Taxonomy" id="72036"/>
    <lineage>
        <taxon>Eukaryota</taxon>
        <taxon>Metazoa</taxon>
        <taxon>Ecdysozoa</taxon>
        <taxon>Arthropoda</taxon>
        <taxon>Crustacea</taxon>
        <taxon>Multicrustacea</taxon>
        <taxon>Hexanauplia</taxon>
        <taxon>Copepoda</taxon>
        <taxon>Siphonostomatoida</taxon>
        <taxon>Caligidae</taxon>
        <taxon>Lepeophtheirus</taxon>
    </lineage>
</organism>
<dbReference type="PANTHER" id="PTHR22753">
    <property type="entry name" value="TRANSMEMBRANE PROTEIN 68"/>
    <property type="match status" value="1"/>
</dbReference>
<evidence type="ECO:0000313" key="1">
    <source>
        <dbReference type="EMBL" id="CAF2939698.1"/>
    </source>
</evidence>
<dbReference type="CDD" id="cd07987">
    <property type="entry name" value="LPLAT_MGAT-like"/>
    <property type="match status" value="1"/>
</dbReference>
<reference evidence="1" key="1">
    <citation type="submission" date="2021-02" db="EMBL/GenBank/DDBJ databases">
        <authorList>
            <person name="Bekaert M."/>
        </authorList>
    </citation>
    <scope>NUCLEOTIDE SEQUENCE</scope>
    <source>
        <strain evidence="1">IoA-00</strain>
    </source>
</reference>
<name>A0A7R8CUV1_LEPSM</name>
<dbReference type="Proteomes" id="UP000675881">
    <property type="component" value="Chromosome 5"/>
</dbReference>
<sequence length="243" mass="27981">MLHKAKLVRRLKEAVLEEKDLFRAGREIVCNLWDVQGRIWHGYTITGLEQIPDKGPALIIYYHGALPVDYYYLVAKISLVKNRVLHCVVDSILFKIPGLSGVLQAFSCTPVYEAQFSSHIDYNIMWKERTGFAKVAIKAGGVPIIPIFTRNIRETFRCVGFFRSFFMRLYNKLRFPILPMYGNFPVKMHTFIGKPVEYDHVNDSPEVIRDKCKAALQNLISTHQVRPGSIGRALLERFKSHTH</sequence>
<dbReference type="GO" id="GO:0016020">
    <property type="term" value="C:membrane"/>
    <property type="evidence" value="ECO:0007669"/>
    <property type="project" value="TreeGrafter"/>
</dbReference>
<dbReference type="EMBL" id="HG994584">
    <property type="protein sequence ID" value="CAF2939698.1"/>
    <property type="molecule type" value="Genomic_DNA"/>
</dbReference>
<dbReference type="PANTHER" id="PTHR22753:SF14">
    <property type="entry name" value="MONOACYLGLYCEROL_DIACYLGLYCEROL O-ACYLTRANSFERASE"/>
    <property type="match status" value="1"/>
</dbReference>
<proteinExistence type="predicted"/>
<protein>
    <submittedName>
        <fullName evidence="1">Transmembrane protein 68</fullName>
    </submittedName>
</protein>
<keyword evidence="1" id="KW-0472">Membrane</keyword>
<dbReference type="OrthoDB" id="44277at2759"/>
<dbReference type="AlphaFoldDB" id="A0A7R8CUV1"/>
<evidence type="ECO:0000313" key="2">
    <source>
        <dbReference type="Proteomes" id="UP000675881"/>
    </source>
</evidence>